<dbReference type="PANTHER" id="PTHR39164">
    <property type="entry name" value="PROTEIN CCDC"/>
    <property type="match status" value="1"/>
</dbReference>
<feature type="transmembrane region" description="Helical" evidence="1">
    <location>
        <begin position="38"/>
        <end position="55"/>
    </location>
</feature>
<feature type="transmembrane region" description="Helical" evidence="1">
    <location>
        <begin position="129"/>
        <end position="149"/>
    </location>
</feature>
<dbReference type="RefSeq" id="WP_212131867.1">
    <property type="nucleotide sequence ID" value="NZ_JAUSVZ010000002.1"/>
</dbReference>
<sequence>MQILSSTALGMLLPLLMATVVIVLRMRGSRKPVSVRRIILPPLFMSTGFAMFHFPETATPLIYDVIAFFTGMIFSIPLILTSRFEIVGQDVYLKRSRAFFGILVVLVIIRFAMKLWVNDSLTIMQTAGLFFVLAYGMIVPWRLAMLYMYRQLVKKTVRT</sequence>
<proteinExistence type="predicted"/>
<keyword evidence="1" id="KW-1133">Transmembrane helix</keyword>
<organism evidence="2 3">
    <name type="scientific">Brevibacillus aydinogluensis</name>
    <dbReference type="NCBI Taxonomy" id="927786"/>
    <lineage>
        <taxon>Bacteria</taxon>
        <taxon>Bacillati</taxon>
        <taxon>Bacillota</taxon>
        <taxon>Bacilli</taxon>
        <taxon>Bacillales</taxon>
        <taxon>Paenibacillaceae</taxon>
        <taxon>Brevibacillus</taxon>
    </lineage>
</organism>
<feature type="transmembrane region" description="Helical" evidence="1">
    <location>
        <begin position="61"/>
        <end position="86"/>
    </location>
</feature>
<reference evidence="2" key="1">
    <citation type="submission" date="2023-07" db="EMBL/GenBank/DDBJ databases">
        <authorList>
            <person name="Ivanov I."/>
            <person name="Teneva D."/>
            <person name="Stoikov I."/>
        </authorList>
    </citation>
    <scope>NUCLEOTIDE SEQUENCE</scope>
    <source>
        <strain evidence="2">4475</strain>
    </source>
</reference>
<dbReference type="InterPro" id="IPR058247">
    <property type="entry name" value="DUF1453"/>
</dbReference>
<keyword evidence="1" id="KW-0812">Transmembrane</keyword>
<dbReference type="Pfam" id="PF07301">
    <property type="entry name" value="DUF1453"/>
    <property type="match status" value="1"/>
</dbReference>
<gene>
    <name evidence="2" type="primary">ccdC</name>
    <name evidence="2" type="ORF">BSPP4475_06970</name>
</gene>
<dbReference type="PANTHER" id="PTHR39164:SF1">
    <property type="entry name" value="PROTEIN CCDC"/>
    <property type="match status" value="1"/>
</dbReference>
<evidence type="ECO:0000313" key="2">
    <source>
        <dbReference type="EMBL" id="CAJ1002048.1"/>
    </source>
</evidence>
<accession>A0AA48M8T2</accession>
<evidence type="ECO:0000256" key="1">
    <source>
        <dbReference type="SAM" id="Phobius"/>
    </source>
</evidence>
<feature type="transmembrane region" description="Helical" evidence="1">
    <location>
        <begin position="98"/>
        <end position="117"/>
    </location>
</feature>
<protein>
    <submittedName>
        <fullName evidence="2">Membrane protein CcdC involved in cytochrome C biogenesis</fullName>
    </submittedName>
</protein>
<dbReference type="Proteomes" id="UP001189619">
    <property type="component" value="Chromosome"/>
</dbReference>
<dbReference type="PIRSF" id="PIRSF021441">
    <property type="entry name" value="DUF1453"/>
    <property type="match status" value="1"/>
</dbReference>
<dbReference type="InterPro" id="IPR031306">
    <property type="entry name" value="CcdC"/>
</dbReference>
<feature type="transmembrane region" description="Helical" evidence="1">
    <location>
        <begin position="6"/>
        <end position="26"/>
    </location>
</feature>
<dbReference type="KEGG" id="bayd:BSPP4475_06970"/>
<name>A0AA48M8T2_9BACL</name>
<keyword evidence="3" id="KW-1185">Reference proteome</keyword>
<dbReference type="AlphaFoldDB" id="A0AA48M8T2"/>
<keyword evidence="1" id="KW-0472">Membrane</keyword>
<evidence type="ECO:0000313" key="3">
    <source>
        <dbReference type="Proteomes" id="UP001189619"/>
    </source>
</evidence>
<dbReference type="EMBL" id="OY569118">
    <property type="protein sequence ID" value="CAJ1002048.1"/>
    <property type="molecule type" value="Genomic_DNA"/>
</dbReference>